<dbReference type="SMART" id="SM00909">
    <property type="entry name" value="Germane"/>
    <property type="match status" value="1"/>
</dbReference>
<evidence type="ECO:0000259" key="1">
    <source>
        <dbReference type="SMART" id="SM00909"/>
    </source>
</evidence>
<evidence type="ECO:0000313" key="2">
    <source>
        <dbReference type="EMBL" id="MBA8802363.1"/>
    </source>
</evidence>
<accession>A0A7W3P8E3</accession>
<dbReference type="Pfam" id="PF10646">
    <property type="entry name" value="Germane"/>
    <property type="match status" value="1"/>
</dbReference>
<dbReference type="RefSeq" id="WP_182536775.1">
    <property type="nucleotide sequence ID" value="NZ_JACGXA010000001.1"/>
</dbReference>
<feature type="domain" description="GerMN" evidence="1">
    <location>
        <begin position="201"/>
        <end position="289"/>
    </location>
</feature>
<reference evidence="2 3" key="1">
    <citation type="submission" date="2020-07" db="EMBL/GenBank/DDBJ databases">
        <title>Sequencing the genomes of 1000 actinobacteria strains.</title>
        <authorList>
            <person name="Klenk H.-P."/>
        </authorList>
    </citation>
    <scope>NUCLEOTIDE SEQUENCE [LARGE SCALE GENOMIC DNA]</scope>
    <source>
        <strain evidence="2 3">DSM 21349</strain>
    </source>
</reference>
<dbReference type="InterPro" id="IPR019606">
    <property type="entry name" value="GerMN"/>
</dbReference>
<dbReference type="EMBL" id="JACGXA010000001">
    <property type="protein sequence ID" value="MBA8802363.1"/>
    <property type="molecule type" value="Genomic_DNA"/>
</dbReference>
<comment type="caution">
    <text evidence="2">The sequence shown here is derived from an EMBL/GenBank/DDBJ whole genome shotgun (WGS) entry which is preliminary data.</text>
</comment>
<dbReference type="AlphaFoldDB" id="A0A7W3P8E3"/>
<dbReference type="InterPro" id="IPR018910">
    <property type="entry name" value="LpqB_C"/>
</dbReference>
<name>A0A7W3P8E3_9ACTN</name>
<dbReference type="Pfam" id="PF10647">
    <property type="entry name" value="Gmad1"/>
    <property type="match status" value="1"/>
</dbReference>
<protein>
    <recommendedName>
        <fullName evidence="1">GerMN domain-containing protein</fullName>
    </recommendedName>
</protein>
<dbReference type="InterPro" id="IPR059026">
    <property type="entry name" value="LpqB_N"/>
</dbReference>
<dbReference type="Proteomes" id="UP000580910">
    <property type="component" value="Unassembled WGS sequence"/>
</dbReference>
<organism evidence="2 3">
    <name type="scientific">Nocardioides ginsengisegetis</name>
    <dbReference type="NCBI Taxonomy" id="661491"/>
    <lineage>
        <taxon>Bacteria</taxon>
        <taxon>Bacillati</taxon>
        <taxon>Actinomycetota</taxon>
        <taxon>Actinomycetes</taxon>
        <taxon>Propionibacteriales</taxon>
        <taxon>Nocardioidaceae</taxon>
        <taxon>Nocardioides</taxon>
    </lineage>
</organism>
<gene>
    <name evidence="2" type="ORF">FB382_000654</name>
</gene>
<evidence type="ECO:0000313" key="3">
    <source>
        <dbReference type="Proteomes" id="UP000580910"/>
    </source>
</evidence>
<proteinExistence type="predicted"/>
<sequence length="580" mass="61816">MRRRRLVTAVLMGLVLALPTGCIRVPESGPVVKTRSQVGSSPAEPPIYIDPKPPQPGALPVDIVNGFLDAMTATPISTDVAKEFLSPDAASTWAPEKETITYSDNPEVRGQATVSVTLPGADHLDGRGSWRGALTDDQNILEFPMQQVDGEWRIAEAPDALVVPESWYEQRYRQASLYFFDPTAHVLVPEPVYVPRGEKLATALIQGLLRGPGRSLSKVSRTFIPPGLKLVLSVPAQSVADISLRGDIGQQTPQAIELMVAQLAWTLRQEPTIRAFRISIGGQPVTLPGGVGAFSVDQGSEYDPTGFQASSLLYGLREGRLVSGTPDGLDTVDGPLGAADYGVSQIGVNFNATRVAAVTGGGRALLLAPVRGPAGVGVHEVVSSARHLLRPAWDFANRLWLVDDAADGARVSFVEGQSPTGVRVPHISGQDVRSFLVSRDGSRFVAVVHRRSGDALMISRLLYDDQGRFLRATRAHRIAWEGPDRLHLGDIAWQTPTTVAALDVLTQRLAQVRTISVDGSPPGLESLSFTLDGKVRSLAGSAVPGAPLYAVFNASLYDLTNAVGGPTSLDASVSSLDYVG</sequence>
<keyword evidence="3" id="KW-1185">Reference proteome</keyword>
<dbReference type="Pfam" id="PF25976">
    <property type="entry name" value="LpqB_N"/>
    <property type="match status" value="1"/>
</dbReference>